<reference evidence="1" key="1">
    <citation type="submission" date="2020-12" db="EMBL/GenBank/DDBJ databases">
        <authorList>
            <person name="Iha C."/>
        </authorList>
    </citation>
    <scope>NUCLEOTIDE SEQUENCE</scope>
</reference>
<keyword evidence="2" id="KW-1185">Reference proteome</keyword>
<sequence>MALACGLRTRPWPQPPALAELVHPAPSDELQQRRPRVRIAPHGTNSRRFPGTREQRRSACRRTRGADGALIAGAHCGVPPAGLSRAPSINGAQFHKPNGASLRSALPVFRLIILRNAEESVWRGPAHLPCTCPSTIVPSLRHFPLDAVLCSRWRAGAAFKSSGLFGNARTNHYFGAPPGKE</sequence>
<evidence type="ECO:0000313" key="1">
    <source>
        <dbReference type="EMBL" id="CAD7699578.1"/>
    </source>
</evidence>
<dbReference type="Proteomes" id="UP000708148">
    <property type="component" value="Unassembled WGS sequence"/>
</dbReference>
<comment type="caution">
    <text evidence="1">The sequence shown here is derived from an EMBL/GenBank/DDBJ whole genome shotgun (WGS) entry which is preliminary data.</text>
</comment>
<dbReference type="EMBL" id="CAJHUC010001060">
    <property type="protein sequence ID" value="CAD7699578.1"/>
    <property type="molecule type" value="Genomic_DNA"/>
</dbReference>
<dbReference type="AlphaFoldDB" id="A0A8S1J069"/>
<protein>
    <submittedName>
        <fullName evidence="1">Uncharacterized protein</fullName>
    </submittedName>
</protein>
<evidence type="ECO:0000313" key="2">
    <source>
        <dbReference type="Proteomes" id="UP000708148"/>
    </source>
</evidence>
<organism evidence="1 2">
    <name type="scientific">Ostreobium quekettii</name>
    <dbReference type="NCBI Taxonomy" id="121088"/>
    <lineage>
        <taxon>Eukaryota</taxon>
        <taxon>Viridiplantae</taxon>
        <taxon>Chlorophyta</taxon>
        <taxon>core chlorophytes</taxon>
        <taxon>Ulvophyceae</taxon>
        <taxon>TCBD clade</taxon>
        <taxon>Bryopsidales</taxon>
        <taxon>Ostreobineae</taxon>
        <taxon>Ostreobiaceae</taxon>
        <taxon>Ostreobium</taxon>
    </lineage>
</organism>
<gene>
    <name evidence="1" type="ORF">OSTQU699_LOCUS4937</name>
</gene>
<name>A0A8S1J069_9CHLO</name>
<proteinExistence type="predicted"/>
<accession>A0A8S1J069</accession>